<evidence type="ECO:0000256" key="10">
    <source>
        <dbReference type="SAM" id="MobiDB-lite"/>
    </source>
</evidence>
<feature type="compositionally biased region" description="Basic and acidic residues" evidence="10">
    <location>
        <begin position="144"/>
        <end position="156"/>
    </location>
</feature>
<name>W2TJK2_NECAM</name>
<dbReference type="SUPFAM" id="SSF50447">
    <property type="entry name" value="Translation proteins"/>
    <property type="match status" value="1"/>
</dbReference>
<keyword evidence="3 9" id="KW-0698">rRNA processing</keyword>
<dbReference type="Pfam" id="PF04410">
    <property type="entry name" value="Gar1"/>
    <property type="match status" value="1"/>
</dbReference>
<comment type="subcellular location">
    <subcellularLocation>
        <location evidence="1 9">Nucleus</location>
        <location evidence="1 9">Nucleolus</location>
    </subcellularLocation>
</comment>
<keyword evidence="12" id="KW-1185">Reference proteome</keyword>
<dbReference type="AlphaFoldDB" id="W2TJK2"/>
<dbReference type="EMBL" id="KI658604">
    <property type="protein sequence ID" value="ETN81988.1"/>
    <property type="molecule type" value="Genomic_DNA"/>
</dbReference>
<comment type="function">
    <text evidence="9">Required for ribosome biogenesis. Part of a complex which catalyzes pseudouridylation of rRNA. This involves the isomerization of uridine such that the ribose is subsequently attached to C5, instead of the normal N1. Pseudouridine ("psi") residues may serve to stabilize the conformation of rRNAs.</text>
</comment>
<gene>
    <name evidence="11" type="ORF">NECAME_08247</name>
</gene>
<dbReference type="Proteomes" id="UP000053676">
    <property type="component" value="Unassembled WGS sequence"/>
</dbReference>
<dbReference type="KEGG" id="nai:NECAME_08247"/>
<evidence type="ECO:0000256" key="8">
    <source>
        <dbReference type="ARBA" id="ARBA00066217"/>
    </source>
</evidence>
<evidence type="ECO:0000256" key="2">
    <source>
        <dbReference type="ARBA" id="ARBA00022517"/>
    </source>
</evidence>
<feature type="compositionally biased region" description="Gly residues" evidence="10">
    <location>
        <begin position="157"/>
        <end position="215"/>
    </location>
</feature>
<feature type="compositionally biased region" description="Basic and acidic residues" evidence="10">
    <location>
        <begin position="216"/>
        <end position="227"/>
    </location>
</feature>
<evidence type="ECO:0000313" key="11">
    <source>
        <dbReference type="EMBL" id="ETN81988.1"/>
    </source>
</evidence>
<dbReference type="OrthoDB" id="2187159at2759"/>
<feature type="region of interest" description="Disordered" evidence="10">
    <location>
        <begin position="127"/>
        <end position="244"/>
    </location>
</feature>
<comment type="subunit">
    <text evidence="9">Component of the small nucleolar ribonucleoprotein particles containing H/ACA-type snoRNAs (H/ACA snoRNPs).</text>
</comment>
<evidence type="ECO:0000256" key="4">
    <source>
        <dbReference type="ARBA" id="ARBA00022884"/>
    </source>
</evidence>
<evidence type="ECO:0000256" key="7">
    <source>
        <dbReference type="ARBA" id="ARBA00038293"/>
    </source>
</evidence>
<dbReference type="FunFam" id="2.40.10.230:FF:000001">
    <property type="entry name" value="H/ACA ribonucleoprotein complex subunit"/>
    <property type="match status" value="1"/>
</dbReference>
<evidence type="ECO:0000256" key="3">
    <source>
        <dbReference type="ARBA" id="ARBA00022552"/>
    </source>
</evidence>
<proteinExistence type="inferred from homology"/>
<dbReference type="PANTHER" id="PTHR23237:SF6">
    <property type="entry name" value="H_ACA RIBONUCLEOPROTEIN COMPLEX SUBUNIT 1"/>
    <property type="match status" value="1"/>
</dbReference>
<keyword evidence="5 9" id="KW-0539">Nucleus</keyword>
<dbReference type="GO" id="GO:0034513">
    <property type="term" value="F:box H/ACA snoRNA binding"/>
    <property type="evidence" value="ECO:0007669"/>
    <property type="project" value="TreeGrafter"/>
</dbReference>
<keyword evidence="4 9" id="KW-0694">RNA-binding</keyword>
<sequence>MSFRGGRGGGGGRGFRGNGRGGFRGGRGGGGDRGYDQGPPEEVIEVGEFTHTCEDDIVCKTTCGKIPFFNAPLYFKGKEKVGKIDEIFGSLLDNGFSVTLSDGVKAASFKVGQKLYIDPAKLMPIERFLPGAPRGGRGRGGRGRGGDRYRGGDRGGFRGGRGGSGGDRGGRGGRGGYGGGRGGFGDRGSRGGSGDRGGRGGFSDRGSRGGFGGNRGRGDRGGFKRPFDGGNGGTPQRKKIKFDD</sequence>
<evidence type="ECO:0000313" key="12">
    <source>
        <dbReference type="Proteomes" id="UP000053676"/>
    </source>
</evidence>
<dbReference type="InterPro" id="IPR007504">
    <property type="entry name" value="H/ACA_rnp_Gar1/Naf1"/>
</dbReference>
<dbReference type="InterPro" id="IPR009000">
    <property type="entry name" value="Transl_B-barrel_sf"/>
</dbReference>
<dbReference type="InterPro" id="IPR038664">
    <property type="entry name" value="Gar1/Naf1_Cbf5-bd_sf"/>
</dbReference>
<feature type="region of interest" description="Disordered" evidence="10">
    <location>
        <begin position="1"/>
        <end position="40"/>
    </location>
</feature>
<reference evidence="12" key="1">
    <citation type="journal article" date="2014" name="Nat. Genet.">
        <title>Genome of the human hookworm Necator americanus.</title>
        <authorList>
            <person name="Tang Y.T."/>
            <person name="Gao X."/>
            <person name="Rosa B.A."/>
            <person name="Abubucker S."/>
            <person name="Hallsworth-Pepin K."/>
            <person name="Martin J."/>
            <person name="Tyagi R."/>
            <person name="Heizer E."/>
            <person name="Zhang X."/>
            <person name="Bhonagiri-Palsikar V."/>
            <person name="Minx P."/>
            <person name="Warren W.C."/>
            <person name="Wang Q."/>
            <person name="Zhan B."/>
            <person name="Hotez P.J."/>
            <person name="Sternberg P.W."/>
            <person name="Dougall A."/>
            <person name="Gaze S.T."/>
            <person name="Mulvenna J."/>
            <person name="Sotillo J."/>
            <person name="Ranganathan S."/>
            <person name="Rabelo E.M."/>
            <person name="Wilson R.K."/>
            <person name="Felgner P.L."/>
            <person name="Bethony J."/>
            <person name="Hawdon J.M."/>
            <person name="Gasser R.B."/>
            <person name="Loukas A."/>
            <person name="Mitreva M."/>
        </authorList>
    </citation>
    <scope>NUCLEOTIDE SEQUENCE [LARGE SCALE GENOMIC DNA]</scope>
</reference>
<organism evidence="11 12">
    <name type="scientific">Necator americanus</name>
    <name type="common">Human hookworm</name>
    <dbReference type="NCBI Taxonomy" id="51031"/>
    <lineage>
        <taxon>Eukaryota</taxon>
        <taxon>Metazoa</taxon>
        <taxon>Ecdysozoa</taxon>
        <taxon>Nematoda</taxon>
        <taxon>Chromadorea</taxon>
        <taxon>Rhabditida</taxon>
        <taxon>Rhabditina</taxon>
        <taxon>Rhabditomorpha</taxon>
        <taxon>Strongyloidea</taxon>
        <taxon>Ancylostomatidae</taxon>
        <taxon>Bunostominae</taxon>
        <taxon>Necator</taxon>
    </lineage>
</organism>
<evidence type="ECO:0000256" key="6">
    <source>
        <dbReference type="ARBA" id="ARBA00023274"/>
    </source>
</evidence>
<evidence type="ECO:0000256" key="1">
    <source>
        <dbReference type="ARBA" id="ARBA00004604"/>
    </source>
</evidence>
<dbReference type="STRING" id="51031.W2TJK2"/>
<dbReference type="PANTHER" id="PTHR23237">
    <property type="entry name" value="NUCLEOLAR PROTEIN FAMILY A MEMBER 1 SNORNP PROTEIN GAR1"/>
    <property type="match status" value="1"/>
</dbReference>
<dbReference type="GO" id="GO:0000454">
    <property type="term" value="P:snoRNA guided rRNA pseudouridine synthesis"/>
    <property type="evidence" value="ECO:0007669"/>
    <property type="project" value="TreeGrafter"/>
</dbReference>
<feature type="compositionally biased region" description="Gly residues" evidence="10">
    <location>
        <begin position="1"/>
        <end position="32"/>
    </location>
</feature>
<accession>W2TJK2</accession>
<evidence type="ECO:0000256" key="5">
    <source>
        <dbReference type="ARBA" id="ARBA00023242"/>
    </source>
</evidence>
<comment type="subunit">
    <text evidence="8">Component of the small nucleolar ribonucleoprotein particle containing H/ACA-type snoRNAs (H/ACA snoRNPs).</text>
</comment>
<protein>
    <recommendedName>
        <fullName evidence="9">H/ACA ribonucleoprotein complex subunit</fullName>
    </recommendedName>
</protein>
<comment type="similarity">
    <text evidence="7 9">Belongs to the GAR1 family.</text>
</comment>
<dbReference type="OMA" id="YFTHPCE"/>
<keyword evidence="6 9" id="KW-0687">Ribonucleoprotein</keyword>
<dbReference type="GO" id="GO:0031429">
    <property type="term" value="C:box H/ACA snoRNP complex"/>
    <property type="evidence" value="ECO:0007669"/>
    <property type="project" value="TreeGrafter"/>
</dbReference>
<dbReference type="Gene3D" id="2.40.10.230">
    <property type="entry name" value="Probable tRNA pseudouridine synthase domain"/>
    <property type="match status" value="1"/>
</dbReference>
<evidence type="ECO:0000256" key="9">
    <source>
        <dbReference type="RuleBase" id="RU364004"/>
    </source>
</evidence>
<keyword evidence="2 9" id="KW-0690">Ribosome biogenesis</keyword>